<feature type="transmembrane region" description="Helical" evidence="1">
    <location>
        <begin position="20"/>
        <end position="41"/>
    </location>
</feature>
<evidence type="ECO:0000313" key="2">
    <source>
        <dbReference type="EMBL" id="SDC56189.1"/>
    </source>
</evidence>
<dbReference type="STRING" id="1190417.SAMN05660690_1913"/>
<keyword evidence="1" id="KW-0472">Membrane</keyword>
<dbReference type="RefSeq" id="WP_091365393.1">
    <property type="nucleotide sequence ID" value="NZ_FMZF01000002.1"/>
</dbReference>
<dbReference type="EMBL" id="FMZF01000002">
    <property type="protein sequence ID" value="SDC56189.1"/>
    <property type="molecule type" value="Genomic_DNA"/>
</dbReference>
<evidence type="ECO:0000313" key="3">
    <source>
        <dbReference type="Proteomes" id="UP000199416"/>
    </source>
</evidence>
<dbReference type="OrthoDB" id="5194173at2"/>
<keyword evidence="1" id="KW-0812">Transmembrane</keyword>
<organism evidence="2 3">
    <name type="scientific">Geodermatophilus telluris</name>
    <dbReference type="NCBI Taxonomy" id="1190417"/>
    <lineage>
        <taxon>Bacteria</taxon>
        <taxon>Bacillati</taxon>
        <taxon>Actinomycetota</taxon>
        <taxon>Actinomycetes</taxon>
        <taxon>Geodermatophilales</taxon>
        <taxon>Geodermatophilaceae</taxon>
        <taxon>Geodermatophilus</taxon>
    </lineage>
</organism>
<keyword evidence="3" id="KW-1185">Reference proteome</keyword>
<sequence>MRWLRARLGSGERGSALVEFVFVALVVFVPLVYVVAGFSAVQRGVFASTAAAREAGRALATAPDPASGLARAQRAAQLAVEDQSVDATDVVLGYAPPGAGCDAAGAYAPQLTPGEEFSVCATVTVRIPLLPEFVDANTATGQFVVETDRYVDG</sequence>
<evidence type="ECO:0000256" key="1">
    <source>
        <dbReference type="SAM" id="Phobius"/>
    </source>
</evidence>
<keyword evidence="1" id="KW-1133">Transmembrane helix</keyword>
<accession>A0A1G6ML01</accession>
<gene>
    <name evidence="2" type="ORF">SAMN05660690_1913</name>
</gene>
<proteinExistence type="predicted"/>
<protein>
    <recommendedName>
        <fullName evidence="4">TadE-like protein</fullName>
    </recommendedName>
</protein>
<name>A0A1G6ML01_9ACTN</name>
<reference evidence="3" key="1">
    <citation type="submission" date="2016-10" db="EMBL/GenBank/DDBJ databases">
        <authorList>
            <person name="Varghese N."/>
            <person name="Submissions S."/>
        </authorList>
    </citation>
    <scope>NUCLEOTIDE SEQUENCE [LARGE SCALE GENOMIC DNA]</scope>
    <source>
        <strain evidence="3">DSM 45421</strain>
    </source>
</reference>
<dbReference type="Proteomes" id="UP000199416">
    <property type="component" value="Unassembled WGS sequence"/>
</dbReference>
<evidence type="ECO:0008006" key="4">
    <source>
        <dbReference type="Google" id="ProtNLM"/>
    </source>
</evidence>
<dbReference type="AlphaFoldDB" id="A0A1G6ML01"/>